<evidence type="ECO:0000313" key="2">
    <source>
        <dbReference type="EMBL" id="KAK3265390.1"/>
    </source>
</evidence>
<reference evidence="2 3" key="1">
    <citation type="journal article" date="2015" name="Genome Biol. Evol.">
        <title>Comparative Genomics of a Bacterivorous Green Alga Reveals Evolutionary Causalities and Consequences of Phago-Mixotrophic Mode of Nutrition.</title>
        <authorList>
            <person name="Burns J.A."/>
            <person name="Paasch A."/>
            <person name="Narechania A."/>
            <person name="Kim E."/>
        </authorList>
    </citation>
    <scope>NUCLEOTIDE SEQUENCE [LARGE SCALE GENOMIC DNA]</scope>
    <source>
        <strain evidence="2 3">PLY_AMNH</strain>
    </source>
</reference>
<organism evidence="2 3">
    <name type="scientific">Cymbomonas tetramitiformis</name>
    <dbReference type="NCBI Taxonomy" id="36881"/>
    <lineage>
        <taxon>Eukaryota</taxon>
        <taxon>Viridiplantae</taxon>
        <taxon>Chlorophyta</taxon>
        <taxon>Pyramimonadophyceae</taxon>
        <taxon>Pyramimonadales</taxon>
        <taxon>Pyramimonadaceae</taxon>
        <taxon>Cymbomonas</taxon>
    </lineage>
</organism>
<evidence type="ECO:0000313" key="3">
    <source>
        <dbReference type="Proteomes" id="UP001190700"/>
    </source>
</evidence>
<protein>
    <submittedName>
        <fullName evidence="2">Uncharacterized protein</fullName>
    </submittedName>
</protein>
<dbReference type="EMBL" id="LGRX02013949">
    <property type="protein sequence ID" value="KAK3265390.1"/>
    <property type="molecule type" value="Genomic_DNA"/>
</dbReference>
<sequence>MQGGPEDDADAAQPRMSIGAADVHFVKMEDNRHRWIMPSANGMANGTTNATTATGTSNGTANGTANGTVNGAAHGKSQSWIQKGKPKLSLQSVIQTETDAEENVEFLPVQVARSPTAHVEYQSSEPLNSYRRLASLTPRTRNNAIAERYAAYAI</sequence>
<dbReference type="Proteomes" id="UP001190700">
    <property type="component" value="Unassembled WGS sequence"/>
</dbReference>
<keyword evidence="3" id="KW-1185">Reference proteome</keyword>
<feature type="region of interest" description="Disordered" evidence="1">
    <location>
        <begin position="40"/>
        <end position="85"/>
    </location>
</feature>
<comment type="caution">
    <text evidence="2">The sequence shown here is derived from an EMBL/GenBank/DDBJ whole genome shotgun (WGS) entry which is preliminary data.</text>
</comment>
<proteinExistence type="predicted"/>
<evidence type="ECO:0000256" key="1">
    <source>
        <dbReference type="SAM" id="MobiDB-lite"/>
    </source>
</evidence>
<feature type="compositionally biased region" description="Low complexity" evidence="1">
    <location>
        <begin position="40"/>
        <end position="73"/>
    </location>
</feature>
<name>A0AAE0FT35_9CHLO</name>
<accession>A0AAE0FT35</accession>
<gene>
    <name evidence="2" type="ORF">CYMTET_25925</name>
</gene>
<dbReference type="AlphaFoldDB" id="A0AAE0FT35"/>